<dbReference type="AlphaFoldDB" id="A0A1G6I5P5"/>
<dbReference type="STRING" id="604330.SAMN04489857_0195"/>
<evidence type="ECO:0000313" key="3">
    <source>
        <dbReference type="EMBL" id="SDC01365.1"/>
    </source>
</evidence>
<dbReference type="RefSeq" id="WP_090844703.1">
    <property type="nucleotide sequence ID" value="NZ_FMZL01000002.1"/>
</dbReference>
<dbReference type="PANTHER" id="PTHR43339:SF1">
    <property type="entry name" value="RUBRERYTHRIN"/>
    <property type="match status" value="1"/>
</dbReference>
<feature type="domain" description="Rubredoxin-like" evidence="1">
    <location>
        <begin position="2"/>
        <end position="38"/>
    </location>
</feature>
<accession>A0A1G6I5P5</accession>
<dbReference type="EMBL" id="FMZL01000002">
    <property type="protein sequence ID" value="SDC01365.1"/>
    <property type="molecule type" value="Genomic_DNA"/>
</dbReference>
<dbReference type="GO" id="GO:0005506">
    <property type="term" value="F:iron ion binding"/>
    <property type="evidence" value="ECO:0007669"/>
    <property type="project" value="InterPro"/>
</dbReference>
<evidence type="ECO:0000259" key="1">
    <source>
        <dbReference type="PROSITE" id="PS50903"/>
    </source>
</evidence>
<proteinExistence type="predicted"/>
<dbReference type="InterPro" id="IPR009040">
    <property type="entry name" value="Ferritin-like_diiron"/>
</dbReference>
<organism evidence="3 4">
    <name type="scientific">Parafannyhessea umbonata</name>
    <dbReference type="NCBI Taxonomy" id="604330"/>
    <lineage>
        <taxon>Bacteria</taxon>
        <taxon>Bacillati</taxon>
        <taxon>Actinomycetota</taxon>
        <taxon>Coriobacteriia</taxon>
        <taxon>Coriobacteriales</taxon>
        <taxon>Atopobiaceae</taxon>
        <taxon>Parafannyhessea</taxon>
    </lineage>
</organism>
<dbReference type="GO" id="GO:0016491">
    <property type="term" value="F:oxidoreductase activity"/>
    <property type="evidence" value="ECO:0007669"/>
    <property type="project" value="InterPro"/>
</dbReference>
<gene>
    <name evidence="3" type="ORF">SAMN04487824_1028</name>
</gene>
<dbReference type="InterPro" id="IPR045236">
    <property type="entry name" value="RevRr_diiron-bd_dom"/>
</dbReference>
<evidence type="ECO:0000259" key="2">
    <source>
        <dbReference type="PROSITE" id="PS50905"/>
    </source>
</evidence>
<name>A0A1G6I5P5_9ACTN</name>
<evidence type="ECO:0000313" key="4">
    <source>
        <dbReference type="Proteomes" id="UP000198528"/>
    </source>
</evidence>
<dbReference type="InterPro" id="IPR009078">
    <property type="entry name" value="Ferritin-like_SF"/>
</dbReference>
<protein>
    <submittedName>
        <fullName evidence="3">Rubrerythrin</fullName>
    </submittedName>
</protein>
<dbReference type="Gene3D" id="1.20.1260.10">
    <property type="match status" value="1"/>
</dbReference>
<dbReference type="Proteomes" id="UP000198528">
    <property type="component" value="Unassembled WGS sequence"/>
</dbReference>
<feature type="domain" description="Ferritin-like diiron" evidence="2">
    <location>
        <begin position="56"/>
        <end position="185"/>
    </location>
</feature>
<dbReference type="InterPro" id="IPR024934">
    <property type="entry name" value="Rubredoxin-like_dom"/>
</dbReference>
<dbReference type="InterPro" id="IPR003251">
    <property type="entry name" value="Rr_diiron-bd_dom"/>
</dbReference>
<dbReference type="Gene3D" id="2.20.28.10">
    <property type="match status" value="1"/>
</dbReference>
<dbReference type="PANTHER" id="PTHR43339">
    <property type="entry name" value="RUBRERYTHRIN-RELATED"/>
    <property type="match status" value="1"/>
</dbReference>
<dbReference type="PROSITE" id="PS50905">
    <property type="entry name" value="FERRITIN_LIKE"/>
    <property type="match status" value="1"/>
</dbReference>
<dbReference type="SUPFAM" id="SSF57802">
    <property type="entry name" value="Rubredoxin-like"/>
    <property type="match status" value="1"/>
</dbReference>
<dbReference type="CDD" id="cd01046">
    <property type="entry name" value="Rubrerythrin_like"/>
    <property type="match status" value="1"/>
</dbReference>
<keyword evidence="4" id="KW-1185">Reference proteome</keyword>
<dbReference type="PROSITE" id="PS50903">
    <property type="entry name" value="RUBREDOXIN_LIKE"/>
    <property type="match status" value="1"/>
</dbReference>
<dbReference type="InterPro" id="IPR052773">
    <property type="entry name" value="Anaerobic_Peroxidase-Rel"/>
</dbReference>
<dbReference type="SUPFAM" id="SSF47240">
    <property type="entry name" value="Ferritin-like"/>
    <property type="match status" value="1"/>
</dbReference>
<reference evidence="4" key="1">
    <citation type="submission" date="2016-10" db="EMBL/GenBank/DDBJ databases">
        <authorList>
            <person name="Varghese N."/>
            <person name="Submissions S."/>
        </authorList>
    </citation>
    <scope>NUCLEOTIDE SEQUENCE [LARGE SCALE GENOMIC DNA]</scope>
    <source>
        <strain evidence="4">DSM 22619</strain>
    </source>
</reference>
<dbReference type="Pfam" id="PF02915">
    <property type="entry name" value="Rubrerythrin"/>
    <property type="match status" value="1"/>
</dbReference>
<sequence length="185" mass="20441">MKFVCPVCGYVEEFDGDELPADYKCPQCGCPGDRFTKQEGELTWAAEHVVGVGKAEGVPEDIIEDLRANFNGECSEVGMYLAMSRVAMREGYPEVGMYYRQAAFEEADHASRFAELLGEVVTDSTKKNLEMRVEAENGATAGKFDLAKRAKAANLDAIHDTVHEMARDEARHGKAFAGLLKRYFG</sequence>
<dbReference type="InterPro" id="IPR012347">
    <property type="entry name" value="Ferritin-like"/>
</dbReference>